<dbReference type="Gene3D" id="3.40.50.1970">
    <property type="match status" value="1"/>
</dbReference>
<organism evidence="7 8">
    <name type="scientific">Pseudoxanthomonas suwonensis</name>
    <dbReference type="NCBI Taxonomy" id="314722"/>
    <lineage>
        <taxon>Bacteria</taxon>
        <taxon>Pseudomonadati</taxon>
        <taxon>Pseudomonadota</taxon>
        <taxon>Gammaproteobacteria</taxon>
        <taxon>Lysobacterales</taxon>
        <taxon>Lysobacteraceae</taxon>
        <taxon>Pseudoxanthomonas</taxon>
    </lineage>
</organism>
<dbReference type="InterPro" id="IPR033747">
    <property type="entry name" value="PurE_ClassI"/>
</dbReference>
<dbReference type="EC" id="5.4.99.18" evidence="3 4"/>
<proteinExistence type="inferred from homology"/>
<dbReference type="PANTHER" id="PTHR23046:SF2">
    <property type="entry name" value="PHOSPHORIBOSYLAMINOIMIDAZOLE CARBOXYLASE"/>
    <property type="match status" value="1"/>
</dbReference>
<protein>
    <recommendedName>
        <fullName evidence="3 4">N5-carboxyaminoimidazole ribonucleotide mutase</fullName>
        <shortName evidence="3 4">N5-CAIR mutase</shortName>
        <ecNumber evidence="3 4">5.4.99.18</ecNumber>
    </recommendedName>
    <alternativeName>
        <fullName evidence="3">5-(carboxyamino)imidazole ribonucleotide mutase</fullName>
    </alternativeName>
</protein>
<dbReference type="Pfam" id="PF00731">
    <property type="entry name" value="AIRC"/>
    <property type="match status" value="1"/>
</dbReference>
<keyword evidence="1 3" id="KW-0658">Purine biosynthesis</keyword>
<name>A0A0E3Z3G0_9GAMM</name>
<feature type="binding site" evidence="3 5">
    <location>
        <position position="27"/>
    </location>
    <ligand>
        <name>substrate</name>
    </ligand>
</feature>
<comment type="function">
    <text evidence="3 4">Catalyzes the conversion of N5-carboxyaminoimidazole ribonucleotide (N5-CAIR) to 4-carboxy-5-aminoimidazole ribonucleotide (CAIR).</text>
</comment>
<dbReference type="SUPFAM" id="SSF52255">
    <property type="entry name" value="N5-CAIR mutase (phosphoribosylaminoimidazole carboxylase, PurE)"/>
    <property type="match status" value="1"/>
</dbReference>
<comment type="similarity">
    <text evidence="3">Belongs to the AIR carboxylase family. Class I subfamily.</text>
</comment>
<feature type="binding site" evidence="3 5">
    <location>
        <position position="24"/>
    </location>
    <ligand>
        <name>substrate</name>
    </ligand>
</feature>
<dbReference type="GO" id="GO:0034023">
    <property type="term" value="F:5-(carboxyamino)imidazole ribonucleotide mutase activity"/>
    <property type="evidence" value="ECO:0007669"/>
    <property type="project" value="UniProtKB-UniRule"/>
</dbReference>
<accession>A0A0E3Z3G0</accession>
<dbReference type="AlphaFoldDB" id="A0A0E3Z3G0"/>
<feature type="domain" description="PurE" evidence="6">
    <location>
        <begin position="16"/>
        <end position="167"/>
    </location>
</feature>
<evidence type="ECO:0000256" key="4">
    <source>
        <dbReference type="PIRNR" id="PIRNR001338"/>
    </source>
</evidence>
<dbReference type="KEGG" id="psuw:WQ53_12590"/>
<dbReference type="GO" id="GO:0006189">
    <property type="term" value="P:'de novo' IMP biosynthetic process"/>
    <property type="evidence" value="ECO:0007669"/>
    <property type="project" value="UniProtKB-UniRule"/>
</dbReference>
<evidence type="ECO:0000259" key="6">
    <source>
        <dbReference type="SMART" id="SM01001"/>
    </source>
</evidence>
<dbReference type="eggNOG" id="COG0041">
    <property type="taxonomic scope" value="Bacteria"/>
</dbReference>
<gene>
    <name evidence="3" type="primary">purE</name>
    <name evidence="7" type="ORF">WQ53_12590</name>
</gene>
<dbReference type="InterPro" id="IPR000031">
    <property type="entry name" value="PurE_dom"/>
</dbReference>
<dbReference type="RefSeq" id="WP_052632863.1">
    <property type="nucleotide sequence ID" value="NZ_CP011144.1"/>
</dbReference>
<dbReference type="PATRIC" id="fig|314722.6.peg.2729"/>
<evidence type="ECO:0000256" key="1">
    <source>
        <dbReference type="ARBA" id="ARBA00022755"/>
    </source>
</evidence>
<evidence type="ECO:0000313" key="8">
    <source>
        <dbReference type="Proteomes" id="UP000033067"/>
    </source>
</evidence>
<dbReference type="NCBIfam" id="TIGR01162">
    <property type="entry name" value="purE"/>
    <property type="match status" value="1"/>
</dbReference>
<sequence>MPAQPSSTIDSLPATPLVGLVMGSRSDWETMQHAAQKLDALGVPHEVKVVSAHRTPDVLFEYAASAKARGLRAIIAGAGGAAHLPGMLASKTAVPVLGVPVQSKALNGMDSLLSIVQMPAGIPVATFAIGNAGAANAGLFAAALLAAEHPAIAQALDEFRQRQTDDVTAHDDPRQ</sequence>
<dbReference type="EMBL" id="CP011144">
    <property type="protein sequence ID" value="AKC87468.1"/>
    <property type="molecule type" value="Genomic_DNA"/>
</dbReference>
<dbReference type="PIRSF" id="PIRSF001338">
    <property type="entry name" value="AIR_carboxylase"/>
    <property type="match status" value="1"/>
</dbReference>
<keyword evidence="2 3" id="KW-0413">Isomerase</keyword>
<dbReference type="Proteomes" id="UP000033067">
    <property type="component" value="Chromosome"/>
</dbReference>
<comment type="pathway">
    <text evidence="3 4">Purine metabolism; IMP biosynthesis via de novo pathway; 5-amino-1-(5-phospho-D-ribosyl)imidazole-4-carboxylate from 5-amino-1-(5-phospho-D-ribosyl)imidazole (N5-CAIR route): step 2/2.</text>
</comment>
<dbReference type="UniPathway" id="UPA00074">
    <property type="reaction ID" value="UER00943"/>
</dbReference>
<dbReference type="PANTHER" id="PTHR23046">
    <property type="entry name" value="PHOSPHORIBOSYLAMINOIMIDAZOLE CARBOXYLASE CATALYTIC SUBUNIT"/>
    <property type="match status" value="1"/>
</dbReference>
<dbReference type="HAMAP" id="MF_01929">
    <property type="entry name" value="PurE_classI"/>
    <property type="match status" value="1"/>
</dbReference>
<dbReference type="InterPro" id="IPR024694">
    <property type="entry name" value="PurE_prokaryotes"/>
</dbReference>
<evidence type="ECO:0000256" key="2">
    <source>
        <dbReference type="ARBA" id="ARBA00023235"/>
    </source>
</evidence>
<evidence type="ECO:0000256" key="3">
    <source>
        <dbReference type="HAMAP-Rule" id="MF_01929"/>
    </source>
</evidence>
<dbReference type="OrthoDB" id="9791908at2"/>
<comment type="catalytic activity">
    <reaction evidence="3 4">
        <text>5-carboxyamino-1-(5-phospho-D-ribosyl)imidazole + H(+) = 5-amino-1-(5-phospho-D-ribosyl)imidazole-4-carboxylate</text>
        <dbReference type="Rhea" id="RHEA:13193"/>
        <dbReference type="ChEBI" id="CHEBI:15378"/>
        <dbReference type="ChEBI" id="CHEBI:58730"/>
        <dbReference type="ChEBI" id="CHEBI:77657"/>
        <dbReference type="EC" id="5.4.99.18"/>
    </reaction>
</comment>
<reference evidence="7 8" key="1">
    <citation type="journal article" date="2015" name="Genome Announc.">
        <title>Complete Genome Sequence of Pseudoxanthomonas suwonensis Strain J1, a Cellulose-Degrading Bacterium Isolated from Leaf- and Wood-Enriched Soil.</title>
        <authorList>
            <person name="Hou L."/>
            <person name="Jiang J."/>
            <person name="Xu Z."/>
            <person name="Zhou Y."/>
            <person name="Leung F.C."/>
        </authorList>
    </citation>
    <scope>NUCLEOTIDE SEQUENCE [LARGE SCALE GENOMIC DNA]</scope>
    <source>
        <strain evidence="7 8">J1</strain>
    </source>
</reference>
<evidence type="ECO:0000256" key="5">
    <source>
        <dbReference type="PIRSR" id="PIRSR001338-1"/>
    </source>
</evidence>
<dbReference type="SMART" id="SM01001">
    <property type="entry name" value="AIRC"/>
    <property type="match status" value="1"/>
</dbReference>
<keyword evidence="8" id="KW-1185">Reference proteome</keyword>
<evidence type="ECO:0000313" key="7">
    <source>
        <dbReference type="EMBL" id="AKC87468.1"/>
    </source>
</evidence>
<feature type="binding site" evidence="3 5">
    <location>
        <position position="54"/>
    </location>
    <ligand>
        <name>substrate</name>
    </ligand>
</feature>